<dbReference type="SUPFAM" id="SSF57667">
    <property type="entry name" value="beta-beta-alpha zinc fingers"/>
    <property type="match status" value="1"/>
</dbReference>
<keyword evidence="3 5" id="KW-0863">Zinc-finger</keyword>
<keyword evidence="9" id="KW-1185">Reference proteome</keyword>
<dbReference type="Gene3D" id="3.30.160.60">
    <property type="entry name" value="Classic Zinc Finger"/>
    <property type="match status" value="1"/>
</dbReference>
<feature type="domain" description="C2H2-type" evidence="7">
    <location>
        <begin position="275"/>
        <end position="303"/>
    </location>
</feature>
<name>A0AAE0PI36_SORBR</name>
<dbReference type="PANTHER" id="PTHR24408:SF58">
    <property type="entry name" value="TRANSCRIPTION FACTOR (TFIIIA), PUTATIVE (AFU_ORTHOLOGUE AFUA_1G05150)-RELATED"/>
    <property type="match status" value="1"/>
</dbReference>
<feature type="domain" description="C2H2-type" evidence="7">
    <location>
        <begin position="238"/>
        <end position="266"/>
    </location>
</feature>
<evidence type="ECO:0000313" key="8">
    <source>
        <dbReference type="EMBL" id="KAK3400370.1"/>
    </source>
</evidence>
<dbReference type="InterPro" id="IPR036236">
    <property type="entry name" value="Znf_C2H2_sf"/>
</dbReference>
<protein>
    <recommendedName>
        <fullName evidence="7">C2H2-type domain-containing protein</fullName>
    </recommendedName>
</protein>
<feature type="compositionally biased region" description="Polar residues" evidence="6">
    <location>
        <begin position="209"/>
        <end position="221"/>
    </location>
</feature>
<feature type="region of interest" description="Disordered" evidence="6">
    <location>
        <begin position="292"/>
        <end position="311"/>
    </location>
</feature>
<evidence type="ECO:0000256" key="2">
    <source>
        <dbReference type="ARBA" id="ARBA00022737"/>
    </source>
</evidence>
<evidence type="ECO:0000256" key="5">
    <source>
        <dbReference type="PROSITE-ProRule" id="PRU00042"/>
    </source>
</evidence>
<proteinExistence type="predicted"/>
<feature type="region of interest" description="Disordered" evidence="6">
    <location>
        <begin position="209"/>
        <end position="234"/>
    </location>
</feature>
<dbReference type="GO" id="GO:0005634">
    <property type="term" value="C:nucleus"/>
    <property type="evidence" value="ECO:0007669"/>
    <property type="project" value="TreeGrafter"/>
</dbReference>
<dbReference type="InterPro" id="IPR013087">
    <property type="entry name" value="Znf_C2H2_type"/>
</dbReference>
<feature type="compositionally biased region" description="Basic residues" evidence="6">
    <location>
        <begin position="222"/>
        <end position="234"/>
    </location>
</feature>
<dbReference type="Pfam" id="PF00096">
    <property type="entry name" value="zf-C2H2"/>
    <property type="match status" value="1"/>
</dbReference>
<dbReference type="PROSITE" id="PS50157">
    <property type="entry name" value="ZINC_FINGER_C2H2_2"/>
    <property type="match status" value="2"/>
</dbReference>
<dbReference type="GO" id="GO:0008270">
    <property type="term" value="F:zinc ion binding"/>
    <property type="evidence" value="ECO:0007669"/>
    <property type="project" value="UniProtKB-KW"/>
</dbReference>
<dbReference type="AlphaFoldDB" id="A0AAE0PI36"/>
<reference evidence="8" key="2">
    <citation type="submission" date="2023-07" db="EMBL/GenBank/DDBJ databases">
        <authorList>
            <consortium name="Lawrence Berkeley National Laboratory"/>
            <person name="Haridas S."/>
            <person name="Hensen N."/>
            <person name="Bonometti L."/>
            <person name="Westerberg I."/>
            <person name="Brannstrom I.O."/>
            <person name="Guillou S."/>
            <person name="Cros-Aarteil S."/>
            <person name="Calhoun S."/>
            <person name="Kuo A."/>
            <person name="Mondo S."/>
            <person name="Pangilinan J."/>
            <person name="Riley R."/>
            <person name="LaButti K."/>
            <person name="Andreopoulos B."/>
            <person name="Lipzen A."/>
            <person name="Chen C."/>
            <person name="Yanf M."/>
            <person name="Daum C."/>
            <person name="Ng V."/>
            <person name="Clum A."/>
            <person name="Steindorff A."/>
            <person name="Ohm R."/>
            <person name="Martin F."/>
            <person name="Silar P."/>
            <person name="Natvig D."/>
            <person name="Lalanne C."/>
            <person name="Gautier V."/>
            <person name="Ament-velasquez S.L."/>
            <person name="Kruys A."/>
            <person name="Hutchinson M.I."/>
            <person name="Powell A.J."/>
            <person name="Barry K."/>
            <person name="Miller A.N."/>
            <person name="Grigoriev I.V."/>
            <person name="Debuchy R."/>
            <person name="Gladieux P."/>
            <person name="Thoren M.H."/>
            <person name="Johannesson H."/>
        </authorList>
    </citation>
    <scope>NUCLEOTIDE SEQUENCE</scope>
    <source>
        <strain evidence="8">FGSC 1904</strain>
    </source>
</reference>
<evidence type="ECO:0000256" key="1">
    <source>
        <dbReference type="ARBA" id="ARBA00022723"/>
    </source>
</evidence>
<accession>A0AAE0PI36</accession>
<evidence type="ECO:0000256" key="3">
    <source>
        <dbReference type="ARBA" id="ARBA00022771"/>
    </source>
</evidence>
<dbReference type="PROSITE" id="PS00028">
    <property type="entry name" value="ZINC_FINGER_C2H2_1"/>
    <property type="match status" value="1"/>
</dbReference>
<sequence>MDQQLPQCILSEVLSGEVALGSWDEEQWEWMGDTFWLFSEGLEGLEIFSFGQDPTLSQDHTSMLPTTCQQTLGTAGPAGDQYTDILHSSSLLAHFSTATSHSYDQLQTQTTQYLSLSSPAYSQTPSLDMSPIQSQGSPYSVGPIATPPTVNLPYSPYHEGENLLYGIQPQDFPVPASFAQQPMNPTTEGLVGDTNPENAQTHSVMSYQQAQNAPASNYQSRHSPKLSARRRRRKVKPEECPICGKGHAYKAELDRHMIAQHKDQAEQHDLSVERFLCPHCPQDFARKDHLTRHLQRKHGLPKGIRRRSKEN</sequence>
<evidence type="ECO:0000259" key="7">
    <source>
        <dbReference type="PROSITE" id="PS50157"/>
    </source>
</evidence>
<keyword evidence="4" id="KW-0862">Zinc</keyword>
<dbReference type="EMBL" id="JAUTDP010000004">
    <property type="protein sequence ID" value="KAK3400370.1"/>
    <property type="molecule type" value="Genomic_DNA"/>
</dbReference>
<dbReference type="SMART" id="SM00355">
    <property type="entry name" value="ZnF_C2H2"/>
    <property type="match status" value="2"/>
</dbReference>
<organism evidence="8 9">
    <name type="scientific">Sordaria brevicollis</name>
    <dbReference type="NCBI Taxonomy" id="83679"/>
    <lineage>
        <taxon>Eukaryota</taxon>
        <taxon>Fungi</taxon>
        <taxon>Dikarya</taxon>
        <taxon>Ascomycota</taxon>
        <taxon>Pezizomycotina</taxon>
        <taxon>Sordariomycetes</taxon>
        <taxon>Sordariomycetidae</taxon>
        <taxon>Sordariales</taxon>
        <taxon>Sordariaceae</taxon>
        <taxon>Sordaria</taxon>
    </lineage>
</organism>
<dbReference type="Proteomes" id="UP001281003">
    <property type="component" value="Unassembled WGS sequence"/>
</dbReference>
<keyword evidence="1" id="KW-0479">Metal-binding</keyword>
<gene>
    <name evidence="8" type="ORF">B0T20DRAFT_182864</name>
</gene>
<comment type="caution">
    <text evidence="8">The sequence shown here is derived from an EMBL/GenBank/DDBJ whole genome shotgun (WGS) entry which is preliminary data.</text>
</comment>
<reference evidence="8" key="1">
    <citation type="journal article" date="2023" name="Mol. Phylogenet. Evol.">
        <title>Genome-scale phylogeny and comparative genomics of the fungal order Sordariales.</title>
        <authorList>
            <person name="Hensen N."/>
            <person name="Bonometti L."/>
            <person name="Westerberg I."/>
            <person name="Brannstrom I.O."/>
            <person name="Guillou S."/>
            <person name="Cros-Aarteil S."/>
            <person name="Calhoun S."/>
            <person name="Haridas S."/>
            <person name="Kuo A."/>
            <person name="Mondo S."/>
            <person name="Pangilinan J."/>
            <person name="Riley R."/>
            <person name="LaButti K."/>
            <person name="Andreopoulos B."/>
            <person name="Lipzen A."/>
            <person name="Chen C."/>
            <person name="Yan M."/>
            <person name="Daum C."/>
            <person name="Ng V."/>
            <person name="Clum A."/>
            <person name="Steindorff A."/>
            <person name="Ohm R.A."/>
            <person name="Martin F."/>
            <person name="Silar P."/>
            <person name="Natvig D.O."/>
            <person name="Lalanne C."/>
            <person name="Gautier V."/>
            <person name="Ament-Velasquez S.L."/>
            <person name="Kruys A."/>
            <person name="Hutchinson M.I."/>
            <person name="Powell A.J."/>
            <person name="Barry K."/>
            <person name="Miller A.N."/>
            <person name="Grigoriev I.V."/>
            <person name="Debuchy R."/>
            <person name="Gladieux P."/>
            <person name="Hiltunen Thoren M."/>
            <person name="Johannesson H."/>
        </authorList>
    </citation>
    <scope>NUCLEOTIDE SEQUENCE</scope>
    <source>
        <strain evidence="8">FGSC 1904</strain>
    </source>
</reference>
<dbReference type="PANTHER" id="PTHR24408">
    <property type="entry name" value="ZINC FINGER PROTEIN"/>
    <property type="match status" value="1"/>
</dbReference>
<keyword evidence="2" id="KW-0677">Repeat</keyword>
<evidence type="ECO:0000256" key="4">
    <source>
        <dbReference type="ARBA" id="ARBA00022833"/>
    </source>
</evidence>
<evidence type="ECO:0000256" key="6">
    <source>
        <dbReference type="SAM" id="MobiDB-lite"/>
    </source>
</evidence>
<dbReference type="GO" id="GO:0000981">
    <property type="term" value="F:DNA-binding transcription factor activity, RNA polymerase II-specific"/>
    <property type="evidence" value="ECO:0007669"/>
    <property type="project" value="TreeGrafter"/>
</dbReference>
<evidence type="ECO:0000313" key="9">
    <source>
        <dbReference type="Proteomes" id="UP001281003"/>
    </source>
</evidence>
<dbReference type="GO" id="GO:0043565">
    <property type="term" value="F:sequence-specific DNA binding"/>
    <property type="evidence" value="ECO:0007669"/>
    <property type="project" value="TreeGrafter"/>
</dbReference>